<reference evidence="3" key="1">
    <citation type="submission" date="2018-09" db="EMBL/GenBank/DDBJ databases">
        <authorList>
            <person name="Livingstone P.G."/>
            <person name="Whitworth D.E."/>
        </authorList>
    </citation>
    <scope>NUCLEOTIDE SEQUENCE [LARGE SCALE GENOMIC DNA]</scope>
    <source>
        <strain evidence="3">AB047A</strain>
    </source>
</reference>
<name>A0A3A8PF59_9BACT</name>
<proteinExistence type="predicted"/>
<sequence length="63" mass="7034">MLKSLAASDAALEEEARKKEDLLAELDAERALAEHLKEEAKQAVDQNAQLSWKLDEVRLASSR</sequence>
<protein>
    <submittedName>
        <fullName evidence="2">Uncharacterized protein</fullName>
    </submittedName>
</protein>
<feature type="coiled-coil region" evidence="1">
    <location>
        <begin position="5"/>
        <end position="53"/>
    </location>
</feature>
<evidence type="ECO:0000313" key="3">
    <source>
        <dbReference type="Proteomes" id="UP000282656"/>
    </source>
</evidence>
<accession>A0A3A8PF59</accession>
<organism evidence="2 3">
    <name type="scientific">Corallococcus interemptor</name>
    <dbReference type="NCBI Taxonomy" id="2316720"/>
    <lineage>
        <taxon>Bacteria</taxon>
        <taxon>Pseudomonadati</taxon>
        <taxon>Myxococcota</taxon>
        <taxon>Myxococcia</taxon>
        <taxon>Myxococcales</taxon>
        <taxon>Cystobacterineae</taxon>
        <taxon>Myxococcaceae</taxon>
        <taxon>Corallococcus</taxon>
    </lineage>
</organism>
<keyword evidence="1" id="KW-0175">Coiled coil</keyword>
<dbReference type="AlphaFoldDB" id="A0A3A8PF59"/>
<dbReference type="Proteomes" id="UP000282656">
    <property type="component" value="Unassembled WGS sequence"/>
</dbReference>
<comment type="caution">
    <text evidence="2">The sequence shown here is derived from an EMBL/GenBank/DDBJ whole genome shotgun (WGS) entry which is preliminary data.</text>
</comment>
<keyword evidence="3" id="KW-1185">Reference proteome</keyword>
<dbReference type="EMBL" id="RAWM01000428">
    <property type="protein sequence ID" value="RKH54963.1"/>
    <property type="molecule type" value="Genomic_DNA"/>
</dbReference>
<evidence type="ECO:0000313" key="2">
    <source>
        <dbReference type="EMBL" id="RKH54963.1"/>
    </source>
</evidence>
<evidence type="ECO:0000256" key="1">
    <source>
        <dbReference type="SAM" id="Coils"/>
    </source>
</evidence>
<gene>
    <name evidence="2" type="ORF">D7X96_39400</name>
</gene>
<feature type="non-terminal residue" evidence="2">
    <location>
        <position position="63"/>
    </location>
</feature>